<evidence type="ECO:0000256" key="6">
    <source>
        <dbReference type="RuleBase" id="RU000461"/>
    </source>
</evidence>
<dbReference type="InterPro" id="IPR002401">
    <property type="entry name" value="Cyt_P450_E_grp-I"/>
</dbReference>
<dbReference type="CDD" id="cd11060">
    <property type="entry name" value="CYP57A1-like"/>
    <property type="match status" value="1"/>
</dbReference>
<protein>
    <recommendedName>
        <fullName evidence="10">Cytochrome P450</fullName>
    </recommendedName>
</protein>
<feature type="non-terminal residue" evidence="8">
    <location>
        <position position="1"/>
    </location>
</feature>
<dbReference type="InterPro" id="IPR050121">
    <property type="entry name" value="Cytochrome_P450_monoxygenase"/>
</dbReference>
<dbReference type="SUPFAM" id="SSF48264">
    <property type="entry name" value="Cytochrome P450"/>
    <property type="match status" value="1"/>
</dbReference>
<dbReference type="Gene3D" id="1.10.630.10">
    <property type="entry name" value="Cytochrome P450"/>
    <property type="match status" value="1"/>
</dbReference>
<dbReference type="PROSITE" id="PS00086">
    <property type="entry name" value="CYTOCHROME_P450"/>
    <property type="match status" value="1"/>
</dbReference>
<dbReference type="PANTHER" id="PTHR24305">
    <property type="entry name" value="CYTOCHROME P450"/>
    <property type="match status" value="1"/>
</dbReference>
<dbReference type="InterPro" id="IPR001128">
    <property type="entry name" value="Cyt_P450"/>
</dbReference>
<sequence>ILRQEIEQFNYRTSDITEYFSTSRQFHPHFIAKMAIISEVVASVSAHLPILIVGILAIHLVRNFVRRGVSKIPGPFLAKISNIWRFVDVARGRAHETHIKLHARYGQYVRLGPNLVSVQNLEALKIIYGVNKGYRKTEFYAVQQQLANGKPTQTLFTTLDEDFHAKIKRPISSLYSMSTLTEFEPFVDSTIEKLLEKLDEFADAGQELDLATWLQYYAFDVIGELTFGKPLGFLEQGQDVGDVMLSLEKMVDYAGMIGQIPWLDHLFIKNPIKRKFGGGSTGAVARFARQCLEERLHRPEGKVENPSHRDFLTRFLETKHTHSQVVDDRQVFSWTLSNVNAGSDTTAISLRAVLYYLLKNPWTLSKVMKEIMGARGKGKLSIPVTWKESQELPYLDAAIKEALRLHPAVGLLLERIVPKAGIQLPDGPFLPEGTIVGINPWVMHRHPAFGDHLESYVPERWLQGEHEPLKSYEIRKAEMQGATFTFGAGPRTCIGKNISLLEIYKAIPTLLYTYDISLSYPDKEWDTVNAWFVRQKNIHVKLAKSGRS</sequence>
<evidence type="ECO:0000313" key="9">
    <source>
        <dbReference type="Proteomes" id="UP001241169"/>
    </source>
</evidence>
<keyword evidence="6" id="KW-0560">Oxidoreductase</keyword>
<feature type="transmembrane region" description="Helical" evidence="7">
    <location>
        <begin position="40"/>
        <end position="61"/>
    </location>
</feature>
<dbReference type="GeneID" id="85376243"/>
<dbReference type="InterPro" id="IPR017972">
    <property type="entry name" value="Cyt_P450_CS"/>
</dbReference>
<name>A0ABQ9SJA7_9PEZI</name>
<accession>A0ABQ9SJA7</accession>
<reference evidence="8 9" key="1">
    <citation type="submission" date="2016-10" db="EMBL/GenBank/DDBJ databases">
        <title>The genome sequence of Colletotrichum fioriniae PJ7.</title>
        <authorList>
            <person name="Baroncelli R."/>
        </authorList>
    </citation>
    <scope>NUCLEOTIDE SEQUENCE [LARGE SCALE GENOMIC DNA]</scope>
    <source>
        <strain evidence="8 9">IMI 384185</strain>
    </source>
</reference>
<dbReference type="InterPro" id="IPR036396">
    <property type="entry name" value="Cyt_P450_sf"/>
</dbReference>
<dbReference type="PRINTS" id="PR00385">
    <property type="entry name" value="P450"/>
</dbReference>
<comment type="similarity">
    <text evidence="2 6">Belongs to the cytochrome P450 family.</text>
</comment>
<keyword evidence="5 6" id="KW-0408">Iron</keyword>
<dbReference type="RefSeq" id="XP_060348714.1">
    <property type="nucleotide sequence ID" value="XM_060492344.1"/>
</dbReference>
<evidence type="ECO:0000256" key="5">
    <source>
        <dbReference type="ARBA" id="ARBA00023004"/>
    </source>
</evidence>
<dbReference type="PANTHER" id="PTHR24305:SF232">
    <property type="entry name" value="P450, PUTATIVE (EUROFUNG)-RELATED"/>
    <property type="match status" value="1"/>
</dbReference>
<keyword evidence="6" id="KW-0503">Monooxygenase</keyword>
<evidence type="ECO:0000256" key="7">
    <source>
        <dbReference type="SAM" id="Phobius"/>
    </source>
</evidence>
<evidence type="ECO:0000313" key="8">
    <source>
        <dbReference type="EMBL" id="KAK1537962.1"/>
    </source>
</evidence>
<keyword evidence="7" id="KW-1133">Transmembrane helix</keyword>
<evidence type="ECO:0000256" key="2">
    <source>
        <dbReference type="ARBA" id="ARBA00010617"/>
    </source>
</evidence>
<dbReference type="Pfam" id="PF00067">
    <property type="entry name" value="p450"/>
    <property type="match status" value="1"/>
</dbReference>
<proteinExistence type="inferred from homology"/>
<evidence type="ECO:0000256" key="4">
    <source>
        <dbReference type="ARBA" id="ARBA00022723"/>
    </source>
</evidence>
<evidence type="ECO:0008006" key="10">
    <source>
        <dbReference type="Google" id="ProtNLM"/>
    </source>
</evidence>
<organism evidence="8 9">
    <name type="scientific">Colletotrichum paranaense</name>
    <dbReference type="NCBI Taxonomy" id="1914294"/>
    <lineage>
        <taxon>Eukaryota</taxon>
        <taxon>Fungi</taxon>
        <taxon>Dikarya</taxon>
        <taxon>Ascomycota</taxon>
        <taxon>Pezizomycotina</taxon>
        <taxon>Sordariomycetes</taxon>
        <taxon>Hypocreomycetidae</taxon>
        <taxon>Glomerellales</taxon>
        <taxon>Glomerellaceae</taxon>
        <taxon>Colletotrichum</taxon>
        <taxon>Colletotrichum acutatum species complex</taxon>
    </lineage>
</organism>
<evidence type="ECO:0000256" key="1">
    <source>
        <dbReference type="ARBA" id="ARBA00001971"/>
    </source>
</evidence>
<keyword evidence="4 6" id="KW-0479">Metal-binding</keyword>
<evidence type="ECO:0000256" key="3">
    <source>
        <dbReference type="ARBA" id="ARBA00022617"/>
    </source>
</evidence>
<comment type="caution">
    <text evidence="8">The sequence shown here is derived from an EMBL/GenBank/DDBJ whole genome shotgun (WGS) entry which is preliminary data.</text>
</comment>
<keyword evidence="7" id="KW-0472">Membrane</keyword>
<keyword evidence="9" id="KW-1185">Reference proteome</keyword>
<comment type="cofactor">
    <cofactor evidence="1">
        <name>heme</name>
        <dbReference type="ChEBI" id="CHEBI:30413"/>
    </cofactor>
</comment>
<keyword evidence="7" id="KW-0812">Transmembrane</keyword>
<dbReference type="Proteomes" id="UP001241169">
    <property type="component" value="Unassembled WGS sequence"/>
</dbReference>
<keyword evidence="3 6" id="KW-0349">Heme</keyword>
<dbReference type="PRINTS" id="PR00463">
    <property type="entry name" value="EP450I"/>
</dbReference>
<gene>
    <name evidence="8" type="ORF">CPAR01_08075</name>
</gene>
<dbReference type="EMBL" id="MOPA01000006">
    <property type="protein sequence ID" value="KAK1537962.1"/>
    <property type="molecule type" value="Genomic_DNA"/>
</dbReference>